<dbReference type="GO" id="GO:0003916">
    <property type="term" value="F:DNA topoisomerase activity"/>
    <property type="evidence" value="ECO:0007669"/>
    <property type="project" value="InterPro"/>
</dbReference>
<feature type="domain" description="NERD" evidence="1">
    <location>
        <begin position="29"/>
        <end position="145"/>
    </location>
</feature>
<organism evidence="2 3">
    <name type="scientific">Ancylomarina salipaludis</name>
    <dbReference type="NCBI Taxonomy" id="2501299"/>
    <lineage>
        <taxon>Bacteria</taxon>
        <taxon>Pseudomonadati</taxon>
        <taxon>Bacteroidota</taxon>
        <taxon>Bacteroidia</taxon>
        <taxon>Marinilabiliales</taxon>
        <taxon>Marinifilaceae</taxon>
        <taxon>Ancylomarina</taxon>
    </lineage>
</organism>
<name>A0A4Q1JM99_9BACT</name>
<evidence type="ECO:0000313" key="2">
    <source>
        <dbReference type="EMBL" id="RXQ95679.1"/>
    </source>
</evidence>
<gene>
    <name evidence="2" type="ORF">EO244_07400</name>
</gene>
<reference evidence="2 3" key="1">
    <citation type="submission" date="2019-01" db="EMBL/GenBank/DDBJ databases">
        <title>Ancylomarina salipaludis sp. nov., isolated from a salt marsh.</title>
        <authorList>
            <person name="Yoon J.-H."/>
        </authorList>
    </citation>
    <scope>NUCLEOTIDE SEQUENCE [LARGE SCALE GENOMIC DNA]</scope>
    <source>
        <strain evidence="2 3">SHSM-M15</strain>
    </source>
</reference>
<dbReference type="PROSITE" id="PS50965">
    <property type="entry name" value="NERD"/>
    <property type="match status" value="1"/>
</dbReference>
<dbReference type="Pfam" id="PF08378">
    <property type="entry name" value="NERD"/>
    <property type="match status" value="1"/>
</dbReference>
<dbReference type="InterPro" id="IPR013498">
    <property type="entry name" value="Topo_IA_Znf"/>
</dbReference>
<keyword evidence="3" id="KW-1185">Reference proteome</keyword>
<dbReference type="InterPro" id="IPR011528">
    <property type="entry name" value="NERD"/>
</dbReference>
<comment type="caution">
    <text evidence="2">The sequence shown here is derived from an EMBL/GenBank/DDBJ whole genome shotgun (WGS) entry which is preliminary data.</text>
</comment>
<protein>
    <recommendedName>
        <fullName evidence="1">NERD domain-containing protein</fullName>
    </recommendedName>
</protein>
<dbReference type="SUPFAM" id="SSF57783">
    <property type="entry name" value="Zinc beta-ribbon"/>
    <property type="match status" value="1"/>
</dbReference>
<accession>A0A4Q1JM99</accession>
<dbReference type="Proteomes" id="UP000289703">
    <property type="component" value="Unassembled WGS sequence"/>
</dbReference>
<dbReference type="OrthoDB" id="9813328at2"/>
<dbReference type="EMBL" id="SAXA01000005">
    <property type="protein sequence ID" value="RXQ95679.1"/>
    <property type="molecule type" value="Genomic_DNA"/>
</dbReference>
<dbReference type="AlphaFoldDB" id="A0A4Q1JM99"/>
<sequence>MEFLAIILIILVFYSINYYIKKKIIPQIKGAIGEYQVSNKLSRLKKTRYIVLNNILLKHGNSTTQIDHIVVCRSGIIVIETKNYKGWIHGHQNSEYWTQTIYKHKKKLRNPIKQNWVHVYAIKRLLSEYNDINYFPIVVLAGSGTLKNITSELPVTYTNKLLKTIKRLNEYEHLSYDQIKLISEKIHQNNIIDRNENRNHVKLVKSHIRKQKKMVESKECPKCGDVLTKKKGKYGKFYGCQNFPQCKYTININ</sequence>
<dbReference type="GO" id="GO:0006265">
    <property type="term" value="P:DNA topological change"/>
    <property type="evidence" value="ECO:0007669"/>
    <property type="project" value="InterPro"/>
</dbReference>
<dbReference type="Gene3D" id="3.30.65.10">
    <property type="entry name" value="Bacterial Topoisomerase I, domain 1"/>
    <property type="match status" value="1"/>
</dbReference>
<dbReference type="GO" id="GO:0003677">
    <property type="term" value="F:DNA binding"/>
    <property type="evidence" value="ECO:0007669"/>
    <property type="project" value="InterPro"/>
</dbReference>
<dbReference type="Pfam" id="PF01396">
    <property type="entry name" value="Zn_ribbon_Top1"/>
    <property type="match status" value="1"/>
</dbReference>
<dbReference type="RefSeq" id="WP_129254018.1">
    <property type="nucleotide sequence ID" value="NZ_SAXA01000005.1"/>
</dbReference>
<dbReference type="GO" id="GO:0005694">
    <property type="term" value="C:chromosome"/>
    <property type="evidence" value="ECO:0007669"/>
    <property type="project" value="InterPro"/>
</dbReference>
<evidence type="ECO:0000313" key="3">
    <source>
        <dbReference type="Proteomes" id="UP000289703"/>
    </source>
</evidence>
<evidence type="ECO:0000259" key="1">
    <source>
        <dbReference type="PROSITE" id="PS50965"/>
    </source>
</evidence>
<proteinExistence type="predicted"/>